<name>A0ABS9UB46_9BACL</name>
<accession>A0ABS9UB46</accession>
<proteinExistence type="predicted"/>
<sequence length="102" mass="11807">MGLLILWMTVPSLKYVITKDFDVVNGKCTIEISSSGRSSNSIFNMLQTDEQFSFNEIPELDAYGKSIPYYCEVTVTKDRMWTMDYKIYDLKTRKLIDSHTGE</sequence>
<organism evidence="1 2">
    <name type="scientific">Solibacillus palustris</name>
    <dbReference type="NCBI Taxonomy" id="2908203"/>
    <lineage>
        <taxon>Bacteria</taxon>
        <taxon>Bacillati</taxon>
        <taxon>Bacillota</taxon>
        <taxon>Bacilli</taxon>
        <taxon>Bacillales</taxon>
        <taxon>Caryophanaceae</taxon>
        <taxon>Solibacillus</taxon>
    </lineage>
</organism>
<reference evidence="1 2" key="1">
    <citation type="submission" date="2022-03" db="EMBL/GenBank/DDBJ databases">
        <authorList>
            <person name="Jo J.-H."/>
            <person name="Im W.-T."/>
        </authorList>
    </citation>
    <scope>NUCLEOTIDE SEQUENCE [LARGE SCALE GENOMIC DNA]</scope>
    <source>
        <strain evidence="1 2">MA9</strain>
    </source>
</reference>
<dbReference type="Proteomes" id="UP001316087">
    <property type="component" value="Unassembled WGS sequence"/>
</dbReference>
<evidence type="ECO:0000313" key="2">
    <source>
        <dbReference type="Proteomes" id="UP001316087"/>
    </source>
</evidence>
<dbReference type="RefSeq" id="WP_241368591.1">
    <property type="nucleotide sequence ID" value="NZ_JAKZFC010000001.1"/>
</dbReference>
<protein>
    <submittedName>
        <fullName evidence="1">Uncharacterized protein</fullName>
    </submittedName>
</protein>
<gene>
    <name evidence="1" type="ORF">LZ480_06630</name>
</gene>
<evidence type="ECO:0000313" key="1">
    <source>
        <dbReference type="EMBL" id="MCH7321566.1"/>
    </source>
</evidence>
<comment type="caution">
    <text evidence="1">The sequence shown here is derived from an EMBL/GenBank/DDBJ whole genome shotgun (WGS) entry which is preliminary data.</text>
</comment>
<keyword evidence="2" id="KW-1185">Reference proteome</keyword>
<dbReference type="EMBL" id="JAKZFC010000001">
    <property type="protein sequence ID" value="MCH7321566.1"/>
    <property type="molecule type" value="Genomic_DNA"/>
</dbReference>